<reference evidence="2 3" key="1">
    <citation type="submission" date="2021-06" db="EMBL/GenBank/DDBJ databases">
        <title>Caerostris darwini draft genome.</title>
        <authorList>
            <person name="Kono N."/>
            <person name="Arakawa K."/>
        </authorList>
    </citation>
    <scope>NUCLEOTIDE SEQUENCE [LARGE SCALE GENOMIC DNA]</scope>
</reference>
<keyword evidence="3" id="KW-1185">Reference proteome</keyword>
<protein>
    <submittedName>
        <fullName evidence="2">Uncharacterized protein</fullName>
    </submittedName>
</protein>
<accession>A0AAV4TVC3</accession>
<dbReference type="EMBL" id="BPLQ01010367">
    <property type="protein sequence ID" value="GIY50303.1"/>
    <property type="molecule type" value="Genomic_DNA"/>
</dbReference>
<sequence length="88" mass="10030">MVFLRNCIFQLRPRHSIRSNFQSVPENNAATSTAEYIYDDRSQLLSIPPHHDGSNYPASCGVPPQPYFPTQTKKFHSQELPISPGDRE</sequence>
<comment type="caution">
    <text evidence="2">The sequence shown here is derived from an EMBL/GenBank/DDBJ whole genome shotgun (WGS) entry which is preliminary data.</text>
</comment>
<feature type="region of interest" description="Disordered" evidence="1">
    <location>
        <begin position="47"/>
        <end position="88"/>
    </location>
</feature>
<gene>
    <name evidence="2" type="ORF">CDAR_180961</name>
</gene>
<dbReference type="AlphaFoldDB" id="A0AAV4TVC3"/>
<name>A0AAV4TVC3_9ARAC</name>
<evidence type="ECO:0000256" key="1">
    <source>
        <dbReference type="SAM" id="MobiDB-lite"/>
    </source>
</evidence>
<dbReference type="Proteomes" id="UP001054837">
    <property type="component" value="Unassembled WGS sequence"/>
</dbReference>
<evidence type="ECO:0000313" key="3">
    <source>
        <dbReference type="Proteomes" id="UP001054837"/>
    </source>
</evidence>
<evidence type="ECO:0000313" key="2">
    <source>
        <dbReference type="EMBL" id="GIY50303.1"/>
    </source>
</evidence>
<organism evidence="2 3">
    <name type="scientific">Caerostris darwini</name>
    <dbReference type="NCBI Taxonomy" id="1538125"/>
    <lineage>
        <taxon>Eukaryota</taxon>
        <taxon>Metazoa</taxon>
        <taxon>Ecdysozoa</taxon>
        <taxon>Arthropoda</taxon>
        <taxon>Chelicerata</taxon>
        <taxon>Arachnida</taxon>
        <taxon>Araneae</taxon>
        <taxon>Araneomorphae</taxon>
        <taxon>Entelegynae</taxon>
        <taxon>Araneoidea</taxon>
        <taxon>Araneidae</taxon>
        <taxon>Caerostris</taxon>
    </lineage>
</organism>
<proteinExistence type="predicted"/>